<evidence type="ECO:0000313" key="6">
    <source>
        <dbReference type="Proteomes" id="UP000190626"/>
    </source>
</evidence>
<dbReference type="Gene3D" id="3.40.50.300">
    <property type="entry name" value="P-loop containing nucleotide triphosphate hydrolases"/>
    <property type="match status" value="2"/>
</dbReference>
<evidence type="ECO:0000313" key="5">
    <source>
        <dbReference type="EMBL" id="OPH57168.1"/>
    </source>
</evidence>
<dbReference type="STRING" id="1469647.BC351_25190"/>
<feature type="coiled-coil region" evidence="1">
    <location>
        <begin position="283"/>
        <end position="310"/>
    </location>
</feature>
<dbReference type="PANTHER" id="PTHR41259:SF1">
    <property type="entry name" value="DOUBLE-STRAND BREAK REPAIR RAD50 ATPASE, PUTATIVE-RELATED"/>
    <property type="match status" value="1"/>
</dbReference>
<feature type="compositionally biased region" description="Basic and acidic residues" evidence="2">
    <location>
        <begin position="557"/>
        <end position="567"/>
    </location>
</feature>
<dbReference type="Proteomes" id="UP000190626">
    <property type="component" value="Unassembled WGS sequence"/>
</dbReference>
<feature type="coiled-coil region" evidence="1">
    <location>
        <begin position="858"/>
        <end position="885"/>
    </location>
</feature>
<sequence>MRIVSIQVDGFGSLRQQQLDTDSPLALFYGANEAGKSTLMGFVRAVLFGFPTRQNRAERYEPLGGGAHGGALTLLDAQGQLIRVERYDASAAGGKRASAGLVKVTLGDGTTGGEELLNTLLGGLSADLFRSLFAFGLTELQELRTLQTDELSGYLYSAGLGVSGSAIMEAERKLTAQADGLYRPRGRNQEMNRLLKELEGLEQSLRRSRDQAADYDRLQAERRSAEARIAALEQQQETLRAEQQKLSLAGKARSGWLRLRQIGRELTALPALASFPEHASARLDALEAELERVHADRARLRLRQQSLESQLSAIQIQPSLLEHQVELNHALEQTAGYEDQKRSQDQLRVELEHQQAQIDRLLKQIDAQGEETDFDLASFAVSISLREQIRSYKERFQKYRADDLRVRTELESQEQQLARTQDLIGSIESDLRSAPSRFGGADPMAVLQQMSRDYAKWQWLVRDVEHRRERESVQNQFRLSLEEAAKAGKTSARKLRQRILILTAVVAVLVPALLVWQGNLLFAVCVFLVFAGAACYLLLSERQTENRSSRTMAGTPARDESQNETDRELHELELRLQEQVRDFLQRQPGFQEAAAASSGHLGQRTDRSSVVDLALLQPQLDAWVREAEQSKHHYSEQLRKMEKLQDMRESKQAVEQQAEQRKAALAHIESEASELRKEWSQLLLSLGLSRSLSPDAAIESVQTIEQGQESLRQLHKMTSKFEALTANLEQYETQVALRLQLPATARKDFVFALKRWKEQEQEQLKLLTDLKQFEQLILEIEEELLLIQSNEQRIQDRLAHLLQEASALDGEELRLHQRQQEERKKLTEEQQLLVSSLESLLGASLLESYTQLLEMTGEEEMVEHIQSLQNQLADTLQQTNELREVMGKLAGQIEKLEQGSEQADKLLQAEDYRATLRQQVDQYAVAVFASQLMKKAREVYEQERQPGVLLRASDYFAQMTNGAFAHVKAPFGEQRLVAIRANGQSVETNQLSRGTAEQLYLSMRFALVEEYAGKAVLPLVMDDILVNFDEVRMESCLRVLADLSRRHQVLLFTCHGHVREAAARLIPEHRFINLS</sequence>
<keyword evidence="6" id="KW-1185">Reference proteome</keyword>
<evidence type="ECO:0000256" key="3">
    <source>
        <dbReference type="SAM" id="Phobius"/>
    </source>
</evidence>
<feature type="domain" description="YhaN AAA" evidence="4">
    <location>
        <begin position="1"/>
        <end position="209"/>
    </location>
</feature>
<keyword evidence="3" id="KW-0812">Transmembrane</keyword>
<feature type="coiled-coil region" evidence="1">
    <location>
        <begin position="337"/>
        <end position="371"/>
    </location>
</feature>
<keyword evidence="1" id="KW-0175">Coiled coil</keyword>
<evidence type="ECO:0000256" key="1">
    <source>
        <dbReference type="SAM" id="Coils"/>
    </source>
</evidence>
<dbReference type="InterPro" id="IPR038734">
    <property type="entry name" value="YhaN_AAA"/>
</dbReference>
<dbReference type="RefSeq" id="WP_079413711.1">
    <property type="nucleotide sequence ID" value="NZ_MBTG01000013.1"/>
</dbReference>
<dbReference type="SUPFAM" id="SSF52540">
    <property type="entry name" value="P-loop containing nucleoside triphosphate hydrolases"/>
    <property type="match status" value="1"/>
</dbReference>
<name>A0A1V4HJ99_9BACL</name>
<accession>A0A1V4HJ99</accession>
<feature type="transmembrane region" description="Helical" evidence="3">
    <location>
        <begin position="499"/>
        <end position="515"/>
    </location>
</feature>
<feature type="region of interest" description="Disordered" evidence="2">
    <location>
        <begin position="547"/>
        <end position="567"/>
    </location>
</feature>
<protein>
    <recommendedName>
        <fullName evidence="4">YhaN AAA domain-containing protein</fullName>
    </recommendedName>
</protein>
<dbReference type="Pfam" id="PF13514">
    <property type="entry name" value="AAA_27"/>
    <property type="match status" value="1"/>
</dbReference>
<dbReference type="OrthoDB" id="9764467at2"/>
<feature type="coiled-coil region" evidence="1">
    <location>
        <begin position="624"/>
        <end position="678"/>
    </location>
</feature>
<keyword evidence="3" id="KW-1133">Transmembrane helix</keyword>
<keyword evidence="3" id="KW-0472">Membrane</keyword>
<organism evidence="5 6">
    <name type="scientific">Paenibacillus ferrarius</name>
    <dbReference type="NCBI Taxonomy" id="1469647"/>
    <lineage>
        <taxon>Bacteria</taxon>
        <taxon>Bacillati</taxon>
        <taxon>Bacillota</taxon>
        <taxon>Bacilli</taxon>
        <taxon>Bacillales</taxon>
        <taxon>Paenibacillaceae</taxon>
        <taxon>Paenibacillus</taxon>
    </lineage>
</organism>
<evidence type="ECO:0000256" key="2">
    <source>
        <dbReference type="SAM" id="MobiDB-lite"/>
    </source>
</evidence>
<feature type="transmembrane region" description="Helical" evidence="3">
    <location>
        <begin position="521"/>
        <end position="539"/>
    </location>
</feature>
<dbReference type="InterPro" id="IPR027417">
    <property type="entry name" value="P-loop_NTPase"/>
</dbReference>
<comment type="caution">
    <text evidence="5">The sequence shown here is derived from an EMBL/GenBank/DDBJ whole genome shotgun (WGS) entry which is preliminary data.</text>
</comment>
<reference evidence="6" key="1">
    <citation type="submission" date="2016-07" db="EMBL/GenBank/DDBJ databases">
        <authorList>
            <person name="Florea S."/>
            <person name="Webb J.S."/>
            <person name="Jaromczyk J."/>
            <person name="Schardl C.L."/>
        </authorList>
    </citation>
    <scope>NUCLEOTIDE SEQUENCE [LARGE SCALE GENOMIC DNA]</scope>
    <source>
        <strain evidence="6">CY1</strain>
    </source>
</reference>
<dbReference type="EMBL" id="MBTG01000013">
    <property type="protein sequence ID" value="OPH57168.1"/>
    <property type="molecule type" value="Genomic_DNA"/>
</dbReference>
<proteinExistence type="predicted"/>
<feature type="coiled-coil region" evidence="1">
    <location>
        <begin position="188"/>
        <end position="249"/>
    </location>
</feature>
<dbReference type="PANTHER" id="PTHR41259">
    <property type="entry name" value="DOUBLE-STRAND BREAK REPAIR RAD50 ATPASE, PUTATIVE-RELATED"/>
    <property type="match status" value="1"/>
</dbReference>
<dbReference type="AlphaFoldDB" id="A0A1V4HJ99"/>
<gene>
    <name evidence="5" type="ORF">BC351_25190</name>
</gene>
<evidence type="ECO:0000259" key="4">
    <source>
        <dbReference type="Pfam" id="PF13514"/>
    </source>
</evidence>